<dbReference type="SMART" id="SM00443">
    <property type="entry name" value="G_patch"/>
    <property type="match status" value="1"/>
</dbReference>
<evidence type="ECO:0000313" key="17">
    <source>
        <dbReference type="Proteomes" id="UP001151699"/>
    </source>
</evidence>
<evidence type="ECO:0000256" key="11">
    <source>
        <dbReference type="ARBA" id="ARBA00023242"/>
    </source>
</evidence>
<evidence type="ECO:0000313" key="16">
    <source>
        <dbReference type="EMBL" id="KAJ6633505.1"/>
    </source>
</evidence>
<dbReference type="GO" id="GO:0005634">
    <property type="term" value="C:nucleus"/>
    <property type="evidence" value="ECO:0007669"/>
    <property type="project" value="UniProtKB-SubCell"/>
</dbReference>
<dbReference type="Pfam" id="PF01585">
    <property type="entry name" value="G-patch"/>
    <property type="match status" value="1"/>
</dbReference>
<accession>A0A9Q0MPK0</accession>
<evidence type="ECO:0000256" key="8">
    <source>
        <dbReference type="ARBA" id="ARBA00023015"/>
    </source>
</evidence>
<evidence type="ECO:0000256" key="7">
    <source>
        <dbReference type="ARBA" id="ARBA00022833"/>
    </source>
</evidence>
<name>A0A9Q0MPK0_9DIPT</name>
<dbReference type="GO" id="GO:0008270">
    <property type="term" value="F:zinc ion binding"/>
    <property type="evidence" value="ECO:0007669"/>
    <property type="project" value="UniProtKB-KW"/>
</dbReference>
<evidence type="ECO:0000259" key="15">
    <source>
        <dbReference type="PROSITE" id="PS50174"/>
    </source>
</evidence>
<keyword evidence="13" id="KW-0175">Coiled coil</keyword>
<dbReference type="GO" id="GO:0001227">
    <property type="term" value="F:DNA-binding transcription repressor activity, RNA polymerase II-specific"/>
    <property type="evidence" value="ECO:0007669"/>
    <property type="project" value="TreeGrafter"/>
</dbReference>
<keyword evidence="17" id="KW-1185">Reference proteome</keyword>
<sequence length="502" mass="57792">MSKDDLLLSINEYRNQLTQVETAISSCTDLSQINSLKNLKNDLTELLDLTTEQLNELDNDEPTDPFDDEMKLFLAEIHDVDRSDNVDNNFDSKLEAIKNELNAIVGKKYLAPHTHSWGSKAFHNAFVCGLDDKTEYENNIDLDNIKVKVLFTNPTHRDMVPCVYFLDGNCKFDSDKCHFSHGELVLYNELKEYKEPDFQMLERVKCPVLAKQNDRIWYRGRIVSSNFNEKTCVVKLEQNNKEVTCEFPDVLPIQCDTEEESSDSDNSDEEFDNLRKQMLVERTLLNPSSNQVLGEWEKHTKGFGSKIMQKFGYVVGTGLGNNGEGIVAPIQIQVLPSGKSLDHCMELREKANGDKDLFSVERKWKKQQKKQEEINMRAYEREQHSNNVFNFLNDIASLAGCSDRTETQFHKPQTEKKDFKSHSTKNLNVAGFQIAEDIKKLEKDIQSVQNSMARQQRGSIIYNKLSGQLNLKNAELNNLKKSERNVKTEQVFRKDKCKLTIF</sequence>
<dbReference type="InterPro" id="IPR000467">
    <property type="entry name" value="G_patch_dom"/>
</dbReference>
<comment type="subcellular location">
    <subcellularLocation>
        <location evidence="2">Nucleus</location>
    </subcellularLocation>
</comment>
<gene>
    <name evidence="16" type="ORF">Bhyg_17048</name>
</gene>
<evidence type="ECO:0000256" key="2">
    <source>
        <dbReference type="ARBA" id="ARBA00004123"/>
    </source>
</evidence>
<dbReference type="Proteomes" id="UP001151699">
    <property type="component" value="Unassembled WGS sequence"/>
</dbReference>
<evidence type="ECO:0000256" key="13">
    <source>
        <dbReference type="SAM" id="Coils"/>
    </source>
</evidence>
<keyword evidence="4" id="KW-0678">Repressor</keyword>
<comment type="function">
    <text evidence="1">Transcription repressor.</text>
</comment>
<keyword evidence="7 12" id="KW-0862">Zinc</keyword>
<keyword evidence="9" id="KW-0238">DNA-binding</keyword>
<evidence type="ECO:0000256" key="5">
    <source>
        <dbReference type="ARBA" id="ARBA00022723"/>
    </source>
</evidence>
<keyword evidence="8" id="KW-0805">Transcription regulation</keyword>
<dbReference type="SMART" id="SM00356">
    <property type="entry name" value="ZnF_C3H1"/>
    <property type="match status" value="1"/>
</dbReference>
<feature type="coiled-coil region" evidence="13">
    <location>
        <begin position="438"/>
        <end position="489"/>
    </location>
</feature>
<evidence type="ECO:0000256" key="12">
    <source>
        <dbReference type="PROSITE-ProRule" id="PRU00723"/>
    </source>
</evidence>
<proteinExistence type="predicted"/>
<dbReference type="AlphaFoldDB" id="A0A9Q0MPK0"/>
<evidence type="ECO:0000256" key="4">
    <source>
        <dbReference type="ARBA" id="ARBA00022491"/>
    </source>
</evidence>
<evidence type="ECO:0000256" key="3">
    <source>
        <dbReference type="ARBA" id="ARBA00022414"/>
    </source>
</evidence>
<reference evidence="16" key="1">
    <citation type="submission" date="2022-07" db="EMBL/GenBank/DDBJ databases">
        <authorList>
            <person name="Trinca V."/>
            <person name="Uliana J.V.C."/>
            <person name="Torres T.T."/>
            <person name="Ward R.J."/>
            <person name="Monesi N."/>
        </authorList>
    </citation>
    <scope>NUCLEOTIDE SEQUENCE</scope>
    <source>
        <strain evidence="16">HSMRA1968</strain>
        <tissue evidence="16">Whole embryos</tissue>
    </source>
</reference>
<dbReference type="Gene3D" id="2.30.30.140">
    <property type="match status" value="1"/>
</dbReference>
<dbReference type="EMBL" id="WJQU01001945">
    <property type="protein sequence ID" value="KAJ6633505.1"/>
    <property type="molecule type" value="Genomic_DNA"/>
</dbReference>
<keyword evidence="5 12" id="KW-0479">Metal-binding</keyword>
<evidence type="ECO:0000256" key="1">
    <source>
        <dbReference type="ARBA" id="ARBA00004062"/>
    </source>
</evidence>
<evidence type="ECO:0000256" key="10">
    <source>
        <dbReference type="ARBA" id="ARBA00023163"/>
    </source>
</evidence>
<dbReference type="GO" id="GO:0000978">
    <property type="term" value="F:RNA polymerase II cis-regulatory region sequence-specific DNA binding"/>
    <property type="evidence" value="ECO:0007669"/>
    <property type="project" value="TreeGrafter"/>
</dbReference>
<feature type="coiled-coil region" evidence="13">
    <location>
        <begin position="3"/>
        <end position="60"/>
    </location>
</feature>
<keyword evidence="11" id="KW-0539">Nucleus</keyword>
<keyword evidence="10" id="KW-0804">Transcription</keyword>
<dbReference type="Gene3D" id="2.30.30.1190">
    <property type="match status" value="1"/>
</dbReference>
<organism evidence="16 17">
    <name type="scientific">Pseudolycoriella hygida</name>
    <dbReference type="NCBI Taxonomy" id="35572"/>
    <lineage>
        <taxon>Eukaryota</taxon>
        <taxon>Metazoa</taxon>
        <taxon>Ecdysozoa</taxon>
        <taxon>Arthropoda</taxon>
        <taxon>Hexapoda</taxon>
        <taxon>Insecta</taxon>
        <taxon>Pterygota</taxon>
        <taxon>Neoptera</taxon>
        <taxon>Endopterygota</taxon>
        <taxon>Diptera</taxon>
        <taxon>Nematocera</taxon>
        <taxon>Sciaroidea</taxon>
        <taxon>Sciaridae</taxon>
        <taxon>Pseudolycoriella</taxon>
    </lineage>
</organism>
<keyword evidence="6 12" id="KW-0863">Zinc-finger</keyword>
<dbReference type="InterPro" id="IPR000571">
    <property type="entry name" value="Znf_CCCH"/>
</dbReference>
<dbReference type="OrthoDB" id="5842926at2759"/>
<dbReference type="CDD" id="cd20384">
    <property type="entry name" value="Tudor_ZGPAT"/>
    <property type="match status" value="1"/>
</dbReference>
<feature type="domain" description="G-patch" evidence="15">
    <location>
        <begin position="300"/>
        <end position="346"/>
    </location>
</feature>
<evidence type="ECO:0000256" key="9">
    <source>
        <dbReference type="ARBA" id="ARBA00023125"/>
    </source>
</evidence>
<dbReference type="PANTHER" id="PTHR46297:SF1">
    <property type="entry name" value="ZINC FINGER CCCH-TYPE WITH G PATCH DOMAIN-CONTAINING PROTEIN"/>
    <property type="match status" value="1"/>
</dbReference>
<evidence type="ECO:0000256" key="6">
    <source>
        <dbReference type="ARBA" id="ARBA00022771"/>
    </source>
</evidence>
<feature type="domain" description="C3H1-type" evidence="14">
    <location>
        <begin position="157"/>
        <end position="184"/>
    </location>
</feature>
<evidence type="ECO:0000259" key="14">
    <source>
        <dbReference type="PROSITE" id="PS50103"/>
    </source>
</evidence>
<dbReference type="PANTHER" id="PTHR46297">
    <property type="entry name" value="ZINC FINGER CCCH-TYPE WITH G PATCH DOMAIN-CONTAINING PROTEIN"/>
    <property type="match status" value="1"/>
</dbReference>
<dbReference type="PROSITE" id="PS50174">
    <property type="entry name" value="G_PATCH"/>
    <property type="match status" value="1"/>
</dbReference>
<protein>
    <recommendedName>
        <fullName evidence="3">Zinc finger CCCH-type with G patch domain-containing protein</fullName>
    </recommendedName>
</protein>
<comment type="caution">
    <text evidence="16">The sequence shown here is derived from an EMBL/GenBank/DDBJ whole genome shotgun (WGS) entry which is preliminary data.</text>
</comment>
<dbReference type="PROSITE" id="PS50103">
    <property type="entry name" value="ZF_C3H1"/>
    <property type="match status" value="1"/>
</dbReference>
<feature type="zinc finger region" description="C3H1-type" evidence="12">
    <location>
        <begin position="157"/>
        <end position="184"/>
    </location>
</feature>